<protein>
    <submittedName>
        <fullName evidence="1">Uncharacterized protein</fullName>
    </submittedName>
</protein>
<dbReference type="EMBL" id="GGEC01063500">
    <property type="protein sequence ID" value="MBX43984.1"/>
    <property type="molecule type" value="Transcribed_RNA"/>
</dbReference>
<evidence type="ECO:0000313" key="1">
    <source>
        <dbReference type="EMBL" id="MBX43984.1"/>
    </source>
</evidence>
<accession>A0A2P2NNL0</accession>
<sequence length="15" mass="1801">MTIKTRSISKYKNCK</sequence>
<name>A0A2P2NNL0_RHIMU</name>
<proteinExistence type="predicted"/>
<reference evidence="1" key="1">
    <citation type="submission" date="2018-02" db="EMBL/GenBank/DDBJ databases">
        <title>Rhizophora mucronata_Transcriptome.</title>
        <authorList>
            <person name="Meera S.P."/>
            <person name="Sreeshan A."/>
            <person name="Augustine A."/>
        </authorList>
    </citation>
    <scope>NUCLEOTIDE SEQUENCE</scope>
    <source>
        <tissue evidence="1">Leaf</tissue>
    </source>
</reference>
<organism evidence="1">
    <name type="scientific">Rhizophora mucronata</name>
    <name type="common">Asiatic mangrove</name>
    <dbReference type="NCBI Taxonomy" id="61149"/>
    <lineage>
        <taxon>Eukaryota</taxon>
        <taxon>Viridiplantae</taxon>
        <taxon>Streptophyta</taxon>
        <taxon>Embryophyta</taxon>
        <taxon>Tracheophyta</taxon>
        <taxon>Spermatophyta</taxon>
        <taxon>Magnoliopsida</taxon>
        <taxon>eudicotyledons</taxon>
        <taxon>Gunneridae</taxon>
        <taxon>Pentapetalae</taxon>
        <taxon>rosids</taxon>
        <taxon>fabids</taxon>
        <taxon>Malpighiales</taxon>
        <taxon>Rhizophoraceae</taxon>
        <taxon>Rhizophora</taxon>
    </lineage>
</organism>